<protein>
    <submittedName>
        <fullName evidence="2">Uncharacterized protein LOC108675335</fullName>
    </submittedName>
</protein>
<keyword evidence="1" id="KW-1185">Reference proteome</keyword>
<proteinExistence type="predicted"/>
<reference evidence="2" key="1">
    <citation type="submission" date="2025-08" db="UniProtKB">
        <authorList>
            <consortium name="RefSeq"/>
        </authorList>
    </citation>
    <scope>IDENTIFICATION</scope>
    <source>
        <tissue evidence="2">Whole organism</tissue>
    </source>
</reference>
<gene>
    <name evidence="2" type="primary">LOC108675335</name>
</gene>
<evidence type="ECO:0000313" key="1">
    <source>
        <dbReference type="Proteomes" id="UP000694843"/>
    </source>
</evidence>
<name>A0A8B7P172_HYAAZ</name>
<dbReference type="Proteomes" id="UP000694843">
    <property type="component" value="Unplaced"/>
</dbReference>
<organism evidence="1 2">
    <name type="scientific">Hyalella azteca</name>
    <name type="common">Amphipod</name>
    <dbReference type="NCBI Taxonomy" id="294128"/>
    <lineage>
        <taxon>Eukaryota</taxon>
        <taxon>Metazoa</taxon>
        <taxon>Ecdysozoa</taxon>
        <taxon>Arthropoda</taxon>
        <taxon>Crustacea</taxon>
        <taxon>Multicrustacea</taxon>
        <taxon>Malacostraca</taxon>
        <taxon>Eumalacostraca</taxon>
        <taxon>Peracarida</taxon>
        <taxon>Amphipoda</taxon>
        <taxon>Senticaudata</taxon>
        <taxon>Talitrida</taxon>
        <taxon>Talitroidea</taxon>
        <taxon>Hyalellidae</taxon>
        <taxon>Hyalella</taxon>
    </lineage>
</organism>
<sequence>MVTLWLPAGRHVAAVAAMLRHTKPIGVEVKMEAAALMGTPWGALVAAARGVGVWLTFRRHEAYEPHDDLLLPLHDSGVKLWGFRGCVGTSAGVAALASVANGAVLSIRMAAPLDLNALENTYVFLSVYTRLLPFPGPPSPAWSRPLSGDSPLHAKPGLIVEGADEGSWEAVAHTFTSLVPPGKRCVVPRLPWGEMEFNLLHIV</sequence>
<dbReference type="RefSeq" id="XP_018018826.2">
    <property type="nucleotide sequence ID" value="XM_018163337.2"/>
</dbReference>
<dbReference type="AlphaFoldDB" id="A0A8B7P172"/>
<evidence type="ECO:0000313" key="2">
    <source>
        <dbReference type="RefSeq" id="XP_018018826.2"/>
    </source>
</evidence>
<accession>A0A8B7P172</accession>
<dbReference type="KEGG" id="hazt:108675335"/>
<dbReference type="GeneID" id="108675335"/>